<dbReference type="EMBL" id="BMRP01000071">
    <property type="protein sequence ID" value="GGV01365.1"/>
    <property type="molecule type" value="Genomic_DNA"/>
</dbReference>
<name>A0ABQ2VNX6_9ACTN</name>
<protein>
    <submittedName>
        <fullName evidence="1">Uncharacterized protein</fullName>
    </submittedName>
</protein>
<comment type="caution">
    <text evidence="1">The sequence shown here is derived from an EMBL/GenBank/DDBJ whole genome shotgun (WGS) entry which is preliminary data.</text>
</comment>
<reference evidence="2" key="1">
    <citation type="journal article" date="2019" name="Int. J. Syst. Evol. Microbiol.">
        <title>The Global Catalogue of Microorganisms (GCM) 10K type strain sequencing project: providing services to taxonomists for standard genome sequencing and annotation.</title>
        <authorList>
            <consortium name="The Broad Institute Genomics Platform"/>
            <consortium name="The Broad Institute Genome Sequencing Center for Infectious Disease"/>
            <person name="Wu L."/>
            <person name="Ma J."/>
        </authorList>
    </citation>
    <scope>NUCLEOTIDE SEQUENCE [LARGE SCALE GENOMIC DNA]</scope>
    <source>
        <strain evidence="2">JCM 3399</strain>
    </source>
</reference>
<evidence type="ECO:0000313" key="1">
    <source>
        <dbReference type="EMBL" id="GGV01365.1"/>
    </source>
</evidence>
<organism evidence="1 2">
    <name type="scientific">Streptomyces albospinus</name>
    <dbReference type="NCBI Taxonomy" id="285515"/>
    <lineage>
        <taxon>Bacteria</taxon>
        <taxon>Bacillati</taxon>
        <taxon>Actinomycetota</taxon>
        <taxon>Actinomycetes</taxon>
        <taxon>Kitasatosporales</taxon>
        <taxon>Streptomycetaceae</taxon>
        <taxon>Streptomyces</taxon>
    </lineage>
</organism>
<evidence type="ECO:0000313" key="2">
    <source>
        <dbReference type="Proteomes" id="UP000654471"/>
    </source>
</evidence>
<gene>
    <name evidence="1" type="ORF">GCM10010211_80800</name>
</gene>
<sequence>MYTGCAAALRGDDGYIETRFVEGSAEGASVLAVRLNSGCSMPLSYTDRAAAVLCIMASHPL</sequence>
<accession>A0ABQ2VNX6</accession>
<proteinExistence type="predicted"/>
<keyword evidence="2" id="KW-1185">Reference proteome</keyword>
<dbReference type="Proteomes" id="UP000654471">
    <property type="component" value="Unassembled WGS sequence"/>
</dbReference>